<feature type="transmembrane region" description="Helical" evidence="5">
    <location>
        <begin position="62"/>
        <end position="79"/>
    </location>
</feature>
<sequence length="242" mass="26200">MFWTYLLLIILAGLGGGMLPLVFSRFRSGQVVYLLTFTGAFLFGITILHLLPEIFADLGESAGIYIVAGFFLQVFLQQWSHGLEHGHTHVAAPGAHVALSGLLLGLSIHAFMEGIPLGFRFHDKATLPALFLGILFHKLPEAFTLATVLLHQHSGKKKATVLVLVFAAMTPLAAVLARMAGSVVQGISELLLYIVAIVAGAFLHISTTIFFESGTRQHELNRGKTLSMIIGLLLALATRLFE</sequence>
<dbReference type="PANTHER" id="PTHR11040:SF44">
    <property type="entry name" value="PROTEIN ZNTC-RELATED"/>
    <property type="match status" value="1"/>
</dbReference>
<evidence type="ECO:0000313" key="6">
    <source>
        <dbReference type="EMBL" id="GAA4313941.1"/>
    </source>
</evidence>
<feature type="transmembrane region" description="Helical" evidence="5">
    <location>
        <begin position="190"/>
        <end position="211"/>
    </location>
</feature>
<keyword evidence="2 5" id="KW-0812">Transmembrane</keyword>
<keyword evidence="7" id="KW-1185">Reference proteome</keyword>
<accession>A0ABP8FZ11</accession>
<dbReference type="InterPro" id="IPR003689">
    <property type="entry name" value="ZIP"/>
</dbReference>
<feature type="transmembrane region" description="Helical" evidence="5">
    <location>
        <begin position="130"/>
        <end position="150"/>
    </location>
</feature>
<keyword evidence="4 5" id="KW-0472">Membrane</keyword>
<dbReference type="PANTHER" id="PTHR11040">
    <property type="entry name" value="ZINC/IRON TRANSPORTER"/>
    <property type="match status" value="1"/>
</dbReference>
<feature type="transmembrane region" description="Helical" evidence="5">
    <location>
        <begin position="91"/>
        <end position="110"/>
    </location>
</feature>
<dbReference type="EMBL" id="BAABFN010000005">
    <property type="protein sequence ID" value="GAA4313941.1"/>
    <property type="molecule type" value="Genomic_DNA"/>
</dbReference>
<gene>
    <name evidence="6" type="ORF">GCM10023143_24530</name>
</gene>
<evidence type="ECO:0000256" key="3">
    <source>
        <dbReference type="ARBA" id="ARBA00022989"/>
    </source>
</evidence>
<comment type="caution">
    <text evidence="6">The sequence shown here is derived from an EMBL/GenBank/DDBJ whole genome shotgun (WGS) entry which is preliminary data.</text>
</comment>
<proteinExistence type="predicted"/>
<feature type="transmembrane region" description="Helical" evidence="5">
    <location>
        <begin position="6"/>
        <end position="24"/>
    </location>
</feature>
<keyword evidence="3 5" id="KW-1133">Transmembrane helix</keyword>
<evidence type="ECO:0000313" key="7">
    <source>
        <dbReference type="Proteomes" id="UP001501207"/>
    </source>
</evidence>
<evidence type="ECO:0000256" key="5">
    <source>
        <dbReference type="SAM" id="Phobius"/>
    </source>
</evidence>
<dbReference type="Pfam" id="PF02535">
    <property type="entry name" value="Zip"/>
    <property type="match status" value="1"/>
</dbReference>
<feature type="transmembrane region" description="Helical" evidence="5">
    <location>
        <begin position="162"/>
        <end position="184"/>
    </location>
</feature>
<evidence type="ECO:0000256" key="1">
    <source>
        <dbReference type="ARBA" id="ARBA00004141"/>
    </source>
</evidence>
<dbReference type="Proteomes" id="UP001501207">
    <property type="component" value="Unassembled WGS sequence"/>
</dbReference>
<comment type="subcellular location">
    <subcellularLocation>
        <location evidence="1">Membrane</location>
        <topology evidence="1">Multi-pass membrane protein</topology>
    </subcellularLocation>
</comment>
<evidence type="ECO:0000256" key="4">
    <source>
        <dbReference type="ARBA" id="ARBA00023136"/>
    </source>
</evidence>
<protein>
    <submittedName>
        <fullName evidence="6">ZIP family metal transporter</fullName>
    </submittedName>
</protein>
<feature type="transmembrane region" description="Helical" evidence="5">
    <location>
        <begin position="31"/>
        <end position="50"/>
    </location>
</feature>
<dbReference type="RefSeq" id="WP_344979713.1">
    <property type="nucleotide sequence ID" value="NZ_BAABFN010000005.1"/>
</dbReference>
<reference evidence="7" key="1">
    <citation type="journal article" date="2019" name="Int. J. Syst. Evol. Microbiol.">
        <title>The Global Catalogue of Microorganisms (GCM) 10K type strain sequencing project: providing services to taxonomists for standard genome sequencing and annotation.</title>
        <authorList>
            <consortium name="The Broad Institute Genomics Platform"/>
            <consortium name="The Broad Institute Genome Sequencing Center for Infectious Disease"/>
            <person name="Wu L."/>
            <person name="Ma J."/>
        </authorList>
    </citation>
    <scope>NUCLEOTIDE SEQUENCE [LARGE SCALE GENOMIC DNA]</scope>
    <source>
        <strain evidence="7">JCM 17664</strain>
    </source>
</reference>
<organism evidence="6 7">
    <name type="scientific">Compostibacter hankyongensis</name>
    <dbReference type="NCBI Taxonomy" id="1007089"/>
    <lineage>
        <taxon>Bacteria</taxon>
        <taxon>Pseudomonadati</taxon>
        <taxon>Bacteroidota</taxon>
        <taxon>Chitinophagia</taxon>
        <taxon>Chitinophagales</taxon>
        <taxon>Chitinophagaceae</taxon>
        <taxon>Compostibacter</taxon>
    </lineage>
</organism>
<name>A0ABP8FZ11_9BACT</name>
<evidence type="ECO:0000256" key="2">
    <source>
        <dbReference type="ARBA" id="ARBA00022692"/>
    </source>
</evidence>